<evidence type="ECO:0000313" key="1">
    <source>
        <dbReference type="EMBL" id="KAF2474732.1"/>
    </source>
</evidence>
<reference evidence="1" key="1">
    <citation type="journal article" date="2020" name="Stud. Mycol.">
        <title>101 Dothideomycetes genomes: a test case for predicting lifestyles and emergence of pathogens.</title>
        <authorList>
            <person name="Haridas S."/>
            <person name="Albert R."/>
            <person name="Binder M."/>
            <person name="Bloem J."/>
            <person name="Labutti K."/>
            <person name="Salamov A."/>
            <person name="Andreopoulos B."/>
            <person name="Baker S."/>
            <person name="Barry K."/>
            <person name="Bills G."/>
            <person name="Bluhm B."/>
            <person name="Cannon C."/>
            <person name="Castanera R."/>
            <person name="Culley D."/>
            <person name="Daum C."/>
            <person name="Ezra D."/>
            <person name="Gonzalez J."/>
            <person name="Henrissat B."/>
            <person name="Kuo A."/>
            <person name="Liang C."/>
            <person name="Lipzen A."/>
            <person name="Lutzoni F."/>
            <person name="Magnuson J."/>
            <person name="Mondo S."/>
            <person name="Nolan M."/>
            <person name="Ohm R."/>
            <person name="Pangilinan J."/>
            <person name="Park H.-J."/>
            <person name="Ramirez L."/>
            <person name="Alfaro M."/>
            <person name="Sun H."/>
            <person name="Tritt A."/>
            <person name="Yoshinaga Y."/>
            <person name="Zwiers L.-H."/>
            <person name="Turgeon B."/>
            <person name="Goodwin S."/>
            <person name="Spatafora J."/>
            <person name="Crous P."/>
            <person name="Grigoriev I."/>
        </authorList>
    </citation>
    <scope>NUCLEOTIDE SEQUENCE</scope>
    <source>
        <strain evidence="1">ATCC 200398</strain>
    </source>
</reference>
<sequence length="85" mass="9901">MGEKDSAETETTTWTGPTATKFESKQYSEYFDPCQAAAQKSIKCLHRNGGDREMCVDFFQAYRDCKVQWMNARKEARKKEGKSWF</sequence>
<protein>
    <submittedName>
        <fullName evidence="1">Uncharacterized protein</fullName>
    </submittedName>
</protein>
<accession>A0ACB6R886</accession>
<name>A0ACB6R886_9PLEO</name>
<dbReference type="EMBL" id="MU003497">
    <property type="protein sequence ID" value="KAF2474732.1"/>
    <property type="molecule type" value="Genomic_DNA"/>
</dbReference>
<dbReference type="Proteomes" id="UP000799755">
    <property type="component" value="Unassembled WGS sequence"/>
</dbReference>
<gene>
    <name evidence="1" type="ORF">BDR25DRAFT_301378</name>
</gene>
<proteinExistence type="predicted"/>
<comment type="caution">
    <text evidence="1">The sequence shown here is derived from an EMBL/GenBank/DDBJ whole genome shotgun (WGS) entry which is preliminary data.</text>
</comment>
<evidence type="ECO:0000313" key="2">
    <source>
        <dbReference type="Proteomes" id="UP000799755"/>
    </source>
</evidence>
<organism evidence="1 2">
    <name type="scientific">Lindgomyces ingoldianus</name>
    <dbReference type="NCBI Taxonomy" id="673940"/>
    <lineage>
        <taxon>Eukaryota</taxon>
        <taxon>Fungi</taxon>
        <taxon>Dikarya</taxon>
        <taxon>Ascomycota</taxon>
        <taxon>Pezizomycotina</taxon>
        <taxon>Dothideomycetes</taxon>
        <taxon>Pleosporomycetidae</taxon>
        <taxon>Pleosporales</taxon>
        <taxon>Lindgomycetaceae</taxon>
        <taxon>Lindgomyces</taxon>
    </lineage>
</organism>
<keyword evidence="2" id="KW-1185">Reference proteome</keyword>